<sequence length="192" mass="22312">MTSEEIPKNKPSAEELQNVPLEWSKRAVARYKVAPLHMSADDDRKSGNKRHIVAIDDSLKINYEVIRHIPGQLAQGEEIEDINRLKLVHYKDSLNKMHEEFISIWQKADDDIEESDYTTLDEPTLLEHKKWLTELNEKLKSDYSEAIQLEKKWFLLKEILLEACTRLDLCSDSNPLLNKNQITLDESKGTLL</sequence>
<dbReference type="EMBL" id="CP015059">
    <property type="protein sequence ID" value="QGN17261.1"/>
    <property type="molecule type" value="Genomic_DNA"/>
</dbReference>
<gene>
    <name evidence="1" type="primary">IES3</name>
    <name evidence="1" type="ORF">FIM1_3992</name>
</gene>
<keyword evidence="2" id="KW-1185">Reference proteome</keyword>
<evidence type="ECO:0000313" key="2">
    <source>
        <dbReference type="Proteomes" id="UP000422736"/>
    </source>
</evidence>
<evidence type="ECO:0000313" key="1">
    <source>
        <dbReference type="EMBL" id="QGN17261.1"/>
    </source>
</evidence>
<accession>A0ABX6EYL2</accession>
<proteinExistence type="predicted"/>
<organism evidence="1 2">
    <name type="scientific">Kluyveromyces marxianus</name>
    <name type="common">Yeast</name>
    <name type="synonym">Candida kefyr</name>
    <dbReference type="NCBI Taxonomy" id="4911"/>
    <lineage>
        <taxon>Eukaryota</taxon>
        <taxon>Fungi</taxon>
        <taxon>Dikarya</taxon>
        <taxon>Ascomycota</taxon>
        <taxon>Saccharomycotina</taxon>
        <taxon>Saccharomycetes</taxon>
        <taxon>Saccharomycetales</taxon>
        <taxon>Saccharomycetaceae</taxon>
        <taxon>Kluyveromyces</taxon>
    </lineage>
</organism>
<reference evidence="1 2" key="1">
    <citation type="submission" date="2016-03" db="EMBL/GenBank/DDBJ databases">
        <title>How can Kluyveromyces marxianus grow so fast - potential evolutionary course in Saccharomyces Complex revealed by comparative genomics.</title>
        <authorList>
            <person name="Mo W."/>
            <person name="Lu W."/>
            <person name="Yang X."/>
            <person name="Qi J."/>
            <person name="Lv H."/>
        </authorList>
    </citation>
    <scope>NUCLEOTIDE SEQUENCE [LARGE SCALE GENOMIC DNA]</scope>
    <source>
        <strain evidence="1 2">FIM1</strain>
    </source>
</reference>
<name>A0ABX6EYL2_KLUMA</name>
<dbReference type="Proteomes" id="UP000422736">
    <property type="component" value="Chromosome 6"/>
</dbReference>
<protein>
    <submittedName>
        <fullName evidence="1">Ino eighty subunit 3</fullName>
    </submittedName>
</protein>
<reference evidence="1 2" key="2">
    <citation type="submission" date="2019-11" db="EMBL/GenBank/DDBJ databases">
        <authorList>
            <person name="Lu H."/>
        </authorList>
    </citation>
    <scope>NUCLEOTIDE SEQUENCE [LARGE SCALE GENOMIC DNA]</scope>
    <source>
        <strain evidence="1 2">FIM1</strain>
    </source>
</reference>